<dbReference type="CDD" id="cd00838">
    <property type="entry name" value="MPP_superfamily"/>
    <property type="match status" value="1"/>
</dbReference>
<protein>
    <submittedName>
        <fullName evidence="2">Metallophosphatase family protein</fullName>
    </submittedName>
</protein>
<dbReference type="GO" id="GO:0016787">
    <property type="term" value="F:hydrolase activity"/>
    <property type="evidence" value="ECO:0007669"/>
    <property type="project" value="InterPro"/>
</dbReference>
<sequence length="248" mass="29594">MVYITGDTHGDWMGRLNKRAFPEQDEMTKDDYVIICGDFGIWDDSKREKYNLDWLEDKLFTTLFVDGNHENYDILDNLPVSEWHNGKVHFLRPSVIHLMRGKIYDISGKTFFTFGGASSHDIRDGVLEIGDPRIKKWRYDYSKQFRINHVSWWERELPSEEEMQNGWDNLEKSNNKVDFIVTHSPCTSLLRMMDSNPTIYQTDRLTDYLQKIKEAIDYRKWFFGHMHVNQNFDSEKSICLYEQIIRIL</sequence>
<dbReference type="Pfam" id="PF00149">
    <property type="entry name" value="Metallophos"/>
    <property type="match status" value="1"/>
</dbReference>
<evidence type="ECO:0000313" key="3">
    <source>
        <dbReference type="Proteomes" id="UP000652477"/>
    </source>
</evidence>
<reference evidence="2" key="1">
    <citation type="submission" date="2020-08" db="EMBL/GenBank/DDBJ databases">
        <title>Genome public.</title>
        <authorList>
            <person name="Liu C."/>
            <person name="Sun Q."/>
        </authorList>
    </citation>
    <scope>NUCLEOTIDE SEQUENCE</scope>
    <source>
        <strain evidence="2">NSJ-55</strain>
    </source>
</reference>
<feature type="domain" description="Calcineurin-like phosphoesterase" evidence="1">
    <location>
        <begin position="2"/>
        <end position="228"/>
    </location>
</feature>
<proteinExistence type="predicted"/>
<dbReference type="Proteomes" id="UP000652477">
    <property type="component" value="Unassembled WGS sequence"/>
</dbReference>
<evidence type="ECO:0000259" key="1">
    <source>
        <dbReference type="Pfam" id="PF00149"/>
    </source>
</evidence>
<gene>
    <name evidence="2" type="ORF">H8S37_04130</name>
</gene>
<dbReference type="EMBL" id="JACOPF010000001">
    <property type="protein sequence ID" value="MBC5688121.1"/>
    <property type="molecule type" value="Genomic_DNA"/>
</dbReference>
<dbReference type="AlphaFoldDB" id="A0A923LGD3"/>
<dbReference type="Gene3D" id="3.60.21.10">
    <property type="match status" value="1"/>
</dbReference>
<dbReference type="InterPro" id="IPR004843">
    <property type="entry name" value="Calcineurin-like_PHP"/>
</dbReference>
<accession>A0A923LGD3</accession>
<organism evidence="2 3">
    <name type="scientific">Mediterraneibacter hominis</name>
    <dbReference type="NCBI Taxonomy" id="2763054"/>
    <lineage>
        <taxon>Bacteria</taxon>
        <taxon>Bacillati</taxon>
        <taxon>Bacillota</taxon>
        <taxon>Clostridia</taxon>
        <taxon>Lachnospirales</taxon>
        <taxon>Lachnospiraceae</taxon>
        <taxon>Mediterraneibacter</taxon>
    </lineage>
</organism>
<dbReference type="SUPFAM" id="SSF56300">
    <property type="entry name" value="Metallo-dependent phosphatases"/>
    <property type="match status" value="1"/>
</dbReference>
<comment type="caution">
    <text evidence="2">The sequence shown here is derived from an EMBL/GenBank/DDBJ whole genome shotgun (WGS) entry which is preliminary data.</text>
</comment>
<dbReference type="RefSeq" id="WP_186874755.1">
    <property type="nucleotide sequence ID" value="NZ_JACOPF010000001.1"/>
</dbReference>
<dbReference type="InterPro" id="IPR029052">
    <property type="entry name" value="Metallo-depent_PP-like"/>
</dbReference>
<name>A0A923LGD3_9FIRM</name>
<evidence type="ECO:0000313" key="2">
    <source>
        <dbReference type="EMBL" id="MBC5688121.1"/>
    </source>
</evidence>
<keyword evidence="3" id="KW-1185">Reference proteome</keyword>